<dbReference type="InterPro" id="IPR005662">
    <property type="entry name" value="GTPase_Era-like"/>
</dbReference>
<dbReference type="Gene3D" id="3.40.50.300">
    <property type="entry name" value="P-loop containing nucleotide triphosphate hydrolases"/>
    <property type="match status" value="1"/>
</dbReference>
<name>A0ABV7YMT0_9ACTN</name>
<protein>
    <submittedName>
        <fullName evidence="3">GTPase</fullName>
    </submittedName>
</protein>
<gene>
    <name evidence="3" type="ORF">ACFOUW_31680</name>
</gene>
<evidence type="ECO:0000313" key="4">
    <source>
        <dbReference type="Proteomes" id="UP001595699"/>
    </source>
</evidence>
<sequence length="555" mass="60180">MSKVLERSADTTGRLDALAEAVDAATNRLDAQLVDNARAVIDRAETRMRLSADHTVIAVAGATGSGKSSLFNAISGLELAAVGVRRPTTSTALACVWGAEGAGPLLDWLGIPKRHQLSRSSDLDTDLSEDAELHGLVLLDLPDHDSTEAQHRVEVDRLVELVDMLVWVVDPQKYADHVLHERYLRRLATHRDVVALVLNRIDQLTPAQARACVADLERLLQDDGLGGVPILQTSAATGQGTAEFRSMLAERVAAKRAASARLAGDAIQVADWLAAECGEAKVPEIAKADRRALVTAFADAAGVPIVVDAVARSYRMRAKQATGWPLTKWLVKVRPDPLRRLHLRVTRGLRERSVEDPTPKQIVTRSSLPQPTPVQRARVDTAVRRVIDSATTGLTPPWVAAVRRAARERESGLSDALDQAVVGTDLGVARAARWWTVVRILQWIVFVVAVVGGLWLGALFGAEFLRVPFLPEPPAWNGIPVPTLGLVGGVVVGLLIALISRLLAGVGSQRRARVADRRMRESIAEVADRQVFTPVEEELSAYRTCRDALAAVRQR</sequence>
<evidence type="ECO:0000259" key="2">
    <source>
        <dbReference type="Pfam" id="PF01926"/>
    </source>
</evidence>
<keyword evidence="1" id="KW-0472">Membrane</keyword>
<keyword evidence="4" id="KW-1185">Reference proteome</keyword>
<reference evidence="4" key="1">
    <citation type="journal article" date="2019" name="Int. J. Syst. Evol. Microbiol.">
        <title>The Global Catalogue of Microorganisms (GCM) 10K type strain sequencing project: providing services to taxonomists for standard genome sequencing and annotation.</title>
        <authorList>
            <consortium name="The Broad Institute Genomics Platform"/>
            <consortium name="The Broad Institute Genome Sequencing Center for Infectious Disease"/>
            <person name="Wu L."/>
            <person name="Ma J."/>
        </authorList>
    </citation>
    <scope>NUCLEOTIDE SEQUENCE [LARGE SCALE GENOMIC DNA]</scope>
    <source>
        <strain evidence="4">CGMCC 4.7241</strain>
    </source>
</reference>
<dbReference type="EMBL" id="JBHRZH010000037">
    <property type="protein sequence ID" value="MFC3765430.1"/>
    <property type="molecule type" value="Genomic_DNA"/>
</dbReference>
<keyword evidence="1" id="KW-1133">Transmembrane helix</keyword>
<feature type="transmembrane region" description="Helical" evidence="1">
    <location>
        <begin position="440"/>
        <end position="461"/>
    </location>
</feature>
<dbReference type="PANTHER" id="PTHR42698:SF1">
    <property type="entry name" value="GTPASE ERA, MITOCHONDRIAL"/>
    <property type="match status" value="1"/>
</dbReference>
<dbReference type="PANTHER" id="PTHR42698">
    <property type="entry name" value="GTPASE ERA"/>
    <property type="match status" value="1"/>
</dbReference>
<organism evidence="3 4">
    <name type="scientific">Tenggerimyces flavus</name>
    <dbReference type="NCBI Taxonomy" id="1708749"/>
    <lineage>
        <taxon>Bacteria</taxon>
        <taxon>Bacillati</taxon>
        <taxon>Actinomycetota</taxon>
        <taxon>Actinomycetes</taxon>
        <taxon>Propionibacteriales</taxon>
        <taxon>Nocardioidaceae</taxon>
        <taxon>Tenggerimyces</taxon>
    </lineage>
</organism>
<accession>A0ABV7YMT0</accession>
<dbReference type="SUPFAM" id="SSF52540">
    <property type="entry name" value="P-loop containing nucleoside triphosphate hydrolases"/>
    <property type="match status" value="1"/>
</dbReference>
<comment type="caution">
    <text evidence="3">The sequence shown here is derived from an EMBL/GenBank/DDBJ whole genome shotgun (WGS) entry which is preliminary data.</text>
</comment>
<dbReference type="RefSeq" id="WP_205121189.1">
    <property type="nucleotide sequence ID" value="NZ_JAFBCM010000001.1"/>
</dbReference>
<dbReference type="InterPro" id="IPR027417">
    <property type="entry name" value="P-loop_NTPase"/>
</dbReference>
<evidence type="ECO:0000313" key="3">
    <source>
        <dbReference type="EMBL" id="MFC3765430.1"/>
    </source>
</evidence>
<feature type="transmembrane region" description="Helical" evidence="1">
    <location>
        <begin position="481"/>
        <end position="504"/>
    </location>
</feature>
<dbReference type="Proteomes" id="UP001595699">
    <property type="component" value="Unassembled WGS sequence"/>
</dbReference>
<evidence type="ECO:0000256" key="1">
    <source>
        <dbReference type="SAM" id="Phobius"/>
    </source>
</evidence>
<feature type="domain" description="G" evidence="2">
    <location>
        <begin position="57"/>
        <end position="199"/>
    </location>
</feature>
<proteinExistence type="predicted"/>
<dbReference type="InterPro" id="IPR006073">
    <property type="entry name" value="GTP-bd"/>
</dbReference>
<dbReference type="Pfam" id="PF01926">
    <property type="entry name" value="MMR_HSR1"/>
    <property type="match status" value="1"/>
</dbReference>
<keyword evidence="1" id="KW-0812">Transmembrane</keyword>